<dbReference type="EMBL" id="JBHTKJ010000044">
    <property type="protein sequence ID" value="MFD1039686.1"/>
    <property type="molecule type" value="Genomic_DNA"/>
</dbReference>
<evidence type="ECO:0000256" key="1">
    <source>
        <dbReference type="SAM" id="Phobius"/>
    </source>
</evidence>
<dbReference type="Proteomes" id="UP001597040">
    <property type="component" value="Unassembled WGS sequence"/>
</dbReference>
<reference evidence="3" key="1">
    <citation type="journal article" date="2019" name="Int. J. Syst. Evol. Microbiol.">
        <title>The Global Catalogue of Microorganisms (GCM) 10K type strain sequencing project: providing services to taxonomists for standard genome sequencing and annotation.</title>
        <authorList>
            <consortium name="The Broad Institute Genomics Platform"/>
            <consortium name="The Broad Institute Genome Sequencing Center for Infectious Disease"/>
            <person name="Wu L."/>
            <person name="Ma J."/>
        </authorList>
    </citation>
    <scope>NUCLEOTIDE SEQUENCE [LARGE SCALE GENOMIC DNA]</scope>
    <source>
        <strain evidence="3">CCUG 56754</strain>
    </source>
</reference>
<protein>
    <recommendedName>
        <fullName evidence="4">DUF4321 domain-containing protein</fullName>
    </recommendedName>
</protein>
<keyword evidence="3" id="KW-1185">Reference proteome</keyword>
<sequence length="95" mass="10743">MKSENNILWGGFFGFVIGLVVSKVYQSWAILYRAEGMEFSGESAWKDGILSTPLWVRATKHSLGFTIVVVFIFIIIGIQFTKYLSSNIKEKSSEK</sequence>
<accession>A0ABW3LQR1</accession>
<organism evidence="2 3">
    <name type="scientific">Virgibacillus byunsanensis</name>
    <dbReference type="NCBI Taxonomy" id="570945"/>
    <lineage>
        <taxon>Bacteria</taxon>
        <taxon>Bacillati</taxon>
        <taxon>Bacillota</taxon>
        <taxon>Bacilli</taxon>
        <taxon>Bacillales</taxon>
        <taxon>Bacillaceae</taxon>
        <taxon>Virgibacillus</taxon>
    </lineage>
</organism>
<evidence type="ECO:0000313" key="2">
    <source>
        <dbReference type="EMBL" id="MFD1039686.1"/>
    </source>
</evidence>
<comment type="caution">
    <text evidence="2">The sequence shown here is derived from an EMBL/GenBank/DDBJ whole genome shotgun (WGS) entry which is preliminary data.</text>
</comment>
<feature type="transmembrane region" description="Helical" evidence="1">
    <location>
        <begin position="7"/>
        <end position="25"/>
    </location>
</feature>
<keyword evidence="1" id="KW-0472">Membrane</keyword>
<evidence type="ECO:0000313" key="3">
    <source>
        <dbReference type="Proteomes" id="UP001597040"/>
    </source>
</evidence>
<keyword evidence="1" id="KW-0812">Transmembrane</keyword>
<proteinExistence type="predicted"/>
<dbReference type="RefSeq" id="WP_390363345.1">
    <property type="nucleotide sequence ID" value="NZ_JBHTKJ010000044.1"/>
</dbReference>
<evidence type="ECO:0008006" key="4">
    <source>
        <dbReference type="Google" id="ProtNLM"/>
    </source>
</evidence>
<keyword evidence="1" id="KW-1133">Transmembrane helix</keyword>
<name>A0ABW3LQR1_9BACI</name>
<feature type="transmembrane region" description="Helical" evidence="1">
    <location>
        <begin position="63"/>
        <end position="85"/>
    </location>
</feature>
<gene>
    <name evidence="2" type="ORF">ACFQ3N_14960</name>
</gene>